<dbReference type="Pfam" id="PF02265">
    <property type="entry name" value="S1-P1_nuclease"/>
    <property type="match status" value="1"/>
</dbReference>
<keyword evidence="4" id="KW-0378">Hydrolase</keyword>
<dbReference type="AlphaFoldDB" id="A0A2T1LTD2"/>
<dbReference type="GO" id="GO:0006308">
    <property type="term" value="P:DNA catabolic process"/>
    <property type="evidence" value="ECO:0007669"/>
    <property type="project" value="InterPro"/>
</dbReference>
<dbReference type="PANTHER" id="PTHR33146:SF10">
    <property type="entry name" value="STRAND-SPECIFIC NUCLEASE, PUTATIVE-RELATED"/>
    <property type="match status" value="1"/>
</dbReference>
<keyword evidence="6" id="KW-0325">Glycoprotein</keyword>
<reference evidence="8 9" key="1">
    <citation type="submission" date="2018-03" db="EMBL/GenBank/DDBJ databases">
        <title>The ancient ancestry and fast evolution of plastids.</title>
        <authorList>
            <person name="Moore K.R."/>
            <person name="Magnabosco C."/>
            <person name="Momper L."/>
            <person name="Gold D.A."/>
            <person name="Bosak T."/>
            <person name="Fournier G.P."/>
        </authorList>
    </citation>
    <scope>NUCLEOTIDE SEQUENCE [LARGE SCALE GENOMIC DNA]</scope>
    <source>
        <strain evidence="8 9">CCALA 016</strain>
    </source>
</reference>
<dbReference type="InterPro" id="IPR008947">
    <property type="entry name" value="PLipase_C/P1_nuclease_dom_sf"/>
</dbReference>
<dbReference type="GO" id="GO:0004519">
    <property type="term" value="F:endonuclease activity"/>
    <property type="evidence" value="ECO:0007669"/>
    <property type="project" value="UniProtKB-KW"/>
</dbReference>
<dbReference type="Gene3D" id="1.10.575.10">
    <property type="entry name" value="P1 Nuclease"/>
    <property type="match status" value="1"/>
</dbReference>
<dbReference type="GO" id="GO:0046872">
    <property type="term" value="F:metal ion binding"/>
    <property type="evidence" value="ECO:0007669"/>
    <property type="project" value="UniProtKB-KW"/>
</dbReference>
<evidence type="ECO:0000256" key="3">
    <source>
        <dbReference type="ARBA" id="ARBA00022759"/>
    </source>
</evidence>
<reference evidence="8 9" key="2">
    <citation type="submission" date="2018-03" db="EMBL/GenBank/DDBJ databases">
        <authorList>
            <person name="Keele B.F."/>
        </authorList>
    </citation>
    <scope>NUCLEOTIDE SEQUENCE [LARGE SCALE GENOMIC DNA]</scope>
    <source>
        <strain evidence="8 9">CCALA 016</strain>
    </source>
</reference>
<accession>A0A2T1LTD2</accession>
<dbReference type="GO" id="GO:0003676">
    <property type="term" value="F:nucleic acid binding"/>
    <property type="evidence" value="ECO:0007669"/>
    <property type="project" value="InterPro"/>
</dbReference>
<gene>
    <name evidence="8" type="ORF">C7H19_19485</name>
</gene>
<keyword evidence="9" id="KW-1185">Reference proteome</keyword>
<dbReference type="PANTHER" id="PTHR33146">
    <property type="entry name" value="ENDONUCLEASE 4"/>
    <property type="match status" value="1"/>
</dbReference>
<feature type="chain" id="PRO_5015759664" evidence="7">
    <location>
        <begin position="23"/>
        <end position="306"/>
    </location>
</feature>
<dbReference type="Proteomes" id="UP000239001">
    <property type="component" value="Unassembled WGS sequence"/>
</dbReference>
<dbReference type="GO" id="GO:0016788">
    <property type="term" value="F:hydrolase activity, acting on ester bonds"/>
    <property type="evidence" value="ECO:0007669"/>
    <property type="project" value="InterPro"/>
</dbReference>
<dbReference type="CDD" id="cd11010">
    <property type="entry name" value="S1-P1_nuclease"/>
    <property type="match status" value="1"/>
</dbReference>
<organism evidence="8 9">
    <name type="scientific">Aphanothece hegewaldii CCALA 016</name>
    <dbReference type="NCBI Taxonomy" id="2107694"/>
    <lineage>
        <taxon>Bacteria</taxon>
        <taxon>Bacillati</taxon>
        <taxon>Cyanobacteriota</taxon>
        <taxon>Cyanophyceae</taxon>
        <taxon>Oscillatoriophycideae</taxon>
        <taxon>Chroococcales</taxon>
        <taxon>Aphanothecaceae</taxon>
        <taxon>Aphanothece</taxon>
    </lineage>
</organism>
<evidence type="ECO:0000256" key="7">
    <source>
        <dbReference type="SAM" id="SignalP"/>
    </source>
</evidence>
<feature type="signal peptide" evidence="7">
    <location>
        <begin position="1"/>
        <end position="22"/>
    </location>
</feature>
<evidence type="ECO:0000256" key="6">
    <source>
        <dbReference type="ARBA" id="ARBA00023180"/>
    </source>
</evidence>
<dbReference type="RefSeq" id="WP_106458591.1">
    <property type="nucleotide sequence ID" value="NZ_PXOH01000028.1"/>
</dbReference>
<name>A0A2T1LTD2_9CHRO</name>
<keyword evidence="5" id="KW-1015">Disulfide bond</keyword>
<dbReference type="InterPro" id="IPR003154">
    <property type="entry name" value="S1/P1nuclease"/>
</dbReference>
<dbReference type="SUPFAM" id="SSF48537">
    <property type="entry name" value="Phospholipase C/P1 nuclease"/>
    <property type="match status" value="1"/>
</dbReference>
<evidence type="ECO:0000256" key="2">
    <source>
        <dbReference type="ARBA" id="ARBA00022723"/>
    </source>
</evidence>
<dbReference type="OrthoDB" id="267579at2"/>
<evidence type="ECO:0000313" key="8">
    <source>
        <dbReference type="EMBL" id="PSF33905.1"/>
    </source>
</evidence>
<keyword evidence="1" id="KW-0540">Nuclease</keyword>
<proteinExistence type="predicted"/>
<dbReference type="EMBL" id="PXOH01000028">
    <property type="protein sequence ID" value="PSF33905.1"/>
    <property type="molecule type" value="Genomic_DNA"/>
</dbReference>
<sequence length="306" mass="34860">MKRLIAAFASLFLLVFPHPVLAWNKAGHMVTGAIAYNDLLQNDPQALQKVISIFKEHPEFNSRWASQLAQIPDADKDLYLFMLAARWPDDVRGDDDYDHPTWHFINIPFKPNGQPDSVVTKEPDPENILTAIQENLDILSSNASDEDKAVALCWIFHLYGDIHQPLHTTTLFTTQFPEGDRGGTRFYIKVKPTNRSTISLHKFWDDLVGRSSNLQTVRNRATQLRLNNDRSTLPELANTDFQDWAKLESYEISVRDAYKNGTLKGSTDKQNGEVLPVDYTSTVQPIAEKRVTLSGYRISDELKKLF</sequence>
<keyword evidence="3" id="KW-0255">Endonuclease</keyword>
<protein>
    <submittedName>
        <fullName evidence="8">S1/P1 Nuclease</fullName>
    </submittedName>
</protein>
<evidence type="ECO:0000256" key="5">
    <source>
        <dbReference type="ARBA" id="ARBA00023157"/>
    </source>
</evidence>
<evidence type="ECO:0000313" key="9">
    <source>
        <dbReference type="Proteomes" id="UP000239001"/>
    </source>
</evidence>
<keyword evidence="7" id="KW-0732">Signal</keyword>
<evidence type="ECO:0000256" key="4">
    <source>
        <dbReference type="ARBA" id="ARBA00022801"/>
    </source>
</evidence>
<comment type="caution">
    <text evidence="8">The sequence shown here is derived from an EMBL/GenBank/DDBJ whole genome shotgun (WGS) entry which is preliminary data.</text>
</comment>
<keyword evidence="2" id="KW-0479">Metal-binding</keyword>
<evidence type="ECO:0000256" key="1">
    <source>
        <dbReference type="ARBA" id="ARBA00022722"/>
    </source>
</evidence>